<dbReference type="AlphaFoldDB" id="A0A0F9JJZ9"/>
<gene>
    <name evidence="1" type="ORF">LCGC14_1816110</name>
</gene>
<protein>
    <submittedName>
        <fullName evidence="1">Uncharacterized protein</fullName>
    </submittedName>
</protein>
<evidence type="ECO:0000313" key="1">
    <source>
        <dbReference type="EMBL" id="KKL99267.1"/>
    </source>
</evidence>
<accession>A0A0F9JJZ9</accession>
<proteinExistence type="predicted"/>
<sequence length="65" mass="7363">MVKGTLKQIKKDYLDKSIPIKDILDCEDGCPLDSNSCYEKNKGFDDCDEINEQILAEKLIKIGLI</sequence>
<name>A0A0F9JJZ9_9ZZZZ</name>
<comment type="caution">
    <text evidence="1">The sequence shown here is derived from an EMBL/GenBank/DDBJ whole genome shotgun (WGS) entry which is preliminary data.</text>
</comment>
<organism evidence="1">
    <name type="scientific">marine sediment metagenome</name>
    <dbReference type="NCBI Taxonomy" id="412755"/>
    <lineage>
        <taxon>unclassified sequences</taxon>
        <taxon>metagenomes</taxon>
        <taxon>ecological metagenomes</taxon>
    </lineage>
</organism>
<dbReference type="EMBL" id="LAZR01017716">
    <property type="protein sequence ID" value="KKL99267.1"/>
    <property type="molecule type" value="Genomic_DNA"/>
</dbReference>
<reference evidence="1" key="1">
    <citation type="journal article" date="2015" name="Nature">
        <title>Complex archaea that bridge the gap between prokaryotes and eukaryotes.</title>
        <authorList>
            <person name="Spang A."/>
            <person name="Saw J.H."/>
            <person name="Jorgensen S.L."/>
            <person name="Zaremba-Niedzwiedzka K."/>
            <person name="Martijn J."/>
            <person name="Lind A.E."/>
            <person name="van Eijk R."/>
            <person name="Schleper C."/>
            <person name="Guy L."/>
            <person name="Ettema T.J."/>
        </authorList>
    </citation>
    <scope>NUCLEOTIDE SEQUENCE</scope>
</reference>